<feature type="transmembrane region" description="Helical" evidence="2">
    <location>
        <begin position="220"/>
        <end position="240"/>
    </location>
</feature>
<dbReference type="Proteomes" id="UP001165080">
    <property type="component" value="Unassembled WGS sequence"/>
</dbReference>
<evidence type="ECO:0000313" key="3">
    <source>
        <dbReference type="EMBL" id="GLC51068.1"/>
    </source>
</evidence>
<sequence>MDAALRAQIYAAAEFSGRLPARHCPGHMLTSRSRLQRDTPYCDAGRQRQCHYSTSTAVVHAPSGGHRQANNRRPAALRETAPLANNASGSSAPASPSPSTSALEPPQHVAAAAARASTAVAPAARQADAVGHSGAVAQSSVYSPTSSLEDLGTASSSSDVELDSDEPEMCSLVTDPSGDVQVVCESDPSHPLSLAEAAVFNPPLPSTLLQDIEAKLEADLVTIAVTILFAVGFISLEFGINDLIEHYYGESVFADVVCVSVGLAVVFWVKLSKARLMRFDRWR</sequence>
<dbReference type="OrthoDB" id="544871at2759"/>
<feature type="region of interest" description="Disordered" evidence="1">
    <location>
        <begin position="84"/>
        <end position="114"/>
    </location>
</feature>
<protein>
    <submittedName>
        <fullName evidence="3">Uncharacterized protein</fullName>
    </submittedName>
</protein>
<keyword evidence="2" id="KW-0812">Transmembrane</keyword>
<dbReference type="EMBL" id="BRXU01000004">
    <property type="protein sequence ID" value="GLC51068.1"/>
    <property type="molecule type" value="Genomic_DNA"/>
</dbReference>
<evidence type="ECO:0000256" key="2">
    <source>
        <dbReference type="SAM" id="Phobius"/>
    </source>
</evidence>
<feature type="transmembrane region" description="Helical" evidence="2">
    <location>
        <begin position="252"/>
        <end position="271"/>
    </location>
</feature>
<reference evidence="3 4" key="1">
    <citation type="journal article" date="2023" name="Commun. Biol.">
        <title>Reorganization of the ancestral sex-determining regions during the evolution of trioecy in Pleodorina starrii.</title>
        <authorList>
            <person name="Takahashi K."/>
            <person name="Suzuki S."/>
            <person name="Kawai-Toyooka H."/>
            <person name="Yamamoto K."/>
            <person name="Hamaji T."/>
            <person name="Ootsuki R."/>
            <person name="Yamaguchi H."/>
            <person name="Kawachi M."/>
            <person name="Higashiyama T."/>
            <person name="Nozaki H."/>
        </authorList>
    </citation>
    <scope>NUCLEOTIDE SEQUENCE [LARGE SCALE GENOMIC DNA]</scope>
    <source>
        <strain evidence="3 4">NIES-4479</strain>
    </source>
</reference>
<keyword evidence="4" id="KW-1185">Reference proteome</keyword>
<keyword evidence="2" id="KW-0472">Membrane</keyword>
<name>A0A9W6BFZ2_9CHLO</name>
<keyword evidence="2" id="KW-1133">Transmembrane helix</keyword>
<accession>A0A9W6BFZ2</accession>
<evidence type="ECO:0000256" key="1">
    <source>
        <dbReference type="SAM" id="MobiDB-lite"/>
    </source>
</evidence>
<feature type="region of interest" description="Disordered" evidence="1">
    <location>
        <begin position="141"/>
        <end position="168"/>
    </location>
</feature>
<comment type="caution">
    <text evidence="3">The sequence shown here is derived from an EMBL/GenBank/DDBJ whole genome shotgun (WGS) entry which is preliminary data.</text>
</comment>
<dbReference type="AlphaFoldDB" id="A0A9W6BFZ2"/>
<gene>
    <name evidence="3" type="primary">PLEST009863</name>
    <name evidence="3" type="ORF">PLESTB_000462400</name>
</gene>
<evidence type="ECO:0000313" key="4">
    <source>
        <dbReference type="Proteomes" id="UP001165080"/>
    </source>
</evidence>
<organism evidence="3 4">
    <name type="scientific">Pleodorina starrii</name>
    <dbReference type="NCBI Taxonomy" id="330485"/>
    <lineage>
        <taxon>Eukaryota</taxon>
        <taxon>Viridiplantae</taxon>
        <taxon>Chlorophyta</taxon>
        <taxon>core chlorophytes</taxon>
        <taxon>Chlorophyceae</taxon>
        <taxon>CS clade</taxon>
        <taxon>Chlamydomonadales</taxon>
        <taxon>Volvocaceae</taxon>
        <taxon>Pleodorina</taxon>
    </lineage>
</organism>
<proteinExistence type="predicted"/>